<dbReference type="GO" id="GO:0008168">
    <property type="term" value="F:methyltransferase activity"/>
    <property type="evidence" value="ECO:0007669"/>
    <property type="project" value="UniProtKB-KW"/>
</dbReference>
<comment type="caution">
    <text evidence="1">The sequence shown here is derived from an EMBL/GenBank/DDBJ whole genome shotgun (WGS) entry which is preliminary data.</text>
</comment>
<evidence type="ECO:0000313" key="1">
    <source>
        <dbReference type="EMBL" id="GAK73847.1"/>
    </source>
</evidence>
<proteinExistence type="predicted"/>
<evidence type="ECO:0000313" key="2">
    <source>
        <dbReference type="Proteomes" id="UP000028900"/>
    </source>
</evidence>
<dbReference type="GO" id="GO:0032259">
    <property type="term" value="P:methylation"/>
    <property type="evidence" value="ECO:0007669"/>
    <property type="project" value="UniProtKB-KW"/>
</dbReference>
<protein>
    <submittedName>
        <fullName evidence="1">Type I restriction-modification system, methyltransferase subunit</fullName>
    </submittedName>
</protein>
<keyword evidence="1" id="KW-0489">Methyltransferase</keyword>
<sequence>MDDGDFNRKRHYTLEDDQLKVDWAHKNTYDWEYNKDKLPKRKKYFNADVSVNWQFVANSKECTFDVKWTYEKGEAVSFSTVPVPEEDHAAENELQNYKLEAYKLVQEEDVVKVVNKLMADEKFQTKLQENGLQEALQETVKVLLDEEVNNLVVSPVKKLLSNTTNELLLQDDRDKKVFKDQVEELNTKEKLPKSAKKLVLQLVKEYFKEQVLENFDDEEDKGLVKAFLKNLY</sequence>
<keyword evidence="2" id="KW-1185">Reference proteome</keyword>
<dbReference type="Proteomes" id="UP000028900">
    <property type="component" value="Unassembled WGS sequence"/>
</dbReference>
<name>A0ABQ0J2M1_9MOLU</name>
<gene>
    <name evidence="1" type="ORF">OYV_03320</name>
</gene>
<dbReference type="RefSeq" id="WP_042067967.1">
    <property type="nucleotide sequence ID" value="NZ_BBIY01000027.1"/>
</dbReference>
<dbReference type="EMBL" id="BBIY01000027">
    <property type="protein sequence ID" value="GAK73847.1"/>
    <property type="molecule type" value="Genomic_DNA"/>
</dbReference>
<reference evidence="2" key="1">
    <citation type="journal article" date="2014" name="Genome Announc.">
        <title>Draft Genome Sequence of ''Candidatus Phytoplasma asteris'' Strain OY-V, an Unculturable Plant-Pathogenic Bacterium.</title>
        <authorList>
            <person name="Kakizawa S."/>
            <person name="Makino A."/>
            <person name="Ishii Y."/>
            <person name="Tamaki H."/>
            <person name="Kamagata Y."/>
        </authorList>
    </citation>
    <scope>NUCLEOTIDE SEQUENCE [LARGE SCALE GENOMIC DNA]</scope>
    <source>
        <strain evidence="2">OY-V</strain>
    </source>
</reference>
<keyword evidence="1" id="KW-0808">Transferase</keyword>
<reference evidence="1 2" key="2">
    <citation type="journal article" date="2014" name="Genome Announc.">
        <title>Draft Genome Sequence of 'Candidatus Phytoplasma asteris' Strain OY-V, an Unculturable Plant-Pathogenic Bacterium.</title>
        <authorList>
            <person name="Kakizawa S."/>
            <person name="Makino A."/>
            <person name="Ishii Y."/>
            <person name="Tamaki H."/>
            <person name="Kamagata Y."/>
        </authorList>
    </citation>
    <scope>NUCLEOTIDE SEQUENCE [LARGE SCALE GENOMIC DNA]</scope>
    <source>
        <strain evidence="1 2">OY-V</strain>
    </source>
</reference>
<organism evidence="1 2">
    <name type="scientific">'Chrysanthemum coronarium' phytoplasma</name>
    <dbReference type="NCBI Taxonomy" id="1520703"/>
    <lineage>
        <taxon>Bacteria</taxon>
        <taxon>Bacillati</taxon>
        <taxon>Mycoplasmatota</taxon>
        <taxon>Mollicutes</taxon>
        <taxon>Acholeplasmatales</taxon>
        <taxon>Acholeplasmataceae</taxon>
        <taxon>Candidatus Phytoplasma</taxon>
        <taxon>16SrI (Aster yellows group)</taxon>
    </lineage>
</organism>
<accession>A0ABQ0J2M1</accession>